<name>A0A2P1CIJ6_9CAUD</name>
<evidence type="ECO:0000313" key="1">
    <source>
        <dbReference type="EMBL" id="AVJ51043.1"/>
    </source>
</evidence>
<proteinExistence type="predicted"/>
<protein>
    <submittedName>
        <fullName evidence="1">Uncharacterized protein</fullName>
    </submittedName>
</protein>
<evidence type="ECO:0000313" key="2">
    <source>
        <dbReference type="Proteomes" id="UP000241138"/>
    </source>
</evidence>
<dbReference type="Proteomes" id="UP000241138">
    <property type="component" value="Segment"/>
</dbReference>
<accession>A0A2P1CIJ6</accession>
<organism evidence="1 2">
    <name type="scientific">Microbacterium phage Pajaza</name>
    <dbReference type="NCBI Taxonomy" id="2099443"/>
    <lineage>
        <taxon>Viruses</taxon>
        <taxon>Duplodnaviria</taxon>
        <taxon>Heunggongvirae</taxon>
        <taxon>Uroviricota</taxon>
        <taxon>Caudoviricetes</taxon>
        <taxon>Pikminvirus</taxon>
        <taxon>Pikminvirus pikmin</taxon>
    </lineage>
</organism>
<dbReference type="EMBL" id="MG944216">
    <property type="protein sequence ID" value="AVJ51043.1"/>
    <property type="molecule type" value="Genomic_DNA"/>
</dbReference>
<sequence length="62" mass="6851">MSASAPLFVLARAKGGRPTLQHVLASDSFDVTECGLVTRFWSMAYSDHPIPQILCKKCEKKI</sequence>
<gene>
    <name evidence="1" type="primary">52</name>
    <name evidence="1" type="ORF">PBI_PAJAZA_52</name>
</gene>
<reference evidence="1 2" key="1">
    <citation type="submission" date="2018-02" db="EMBL/GenBank/DDBJ databases">
        <authorList>
            <person name="Zacj K.M."/>
            <person name="Aull H.G."/>
            <person name="Garlena R.A."/>
            <person name="Russell D.A."/>
            <person name="Pope W.H."/>
            <person name="Jacobs-Sera D."/>
            <person name="Hatfull G.F."/>
        </authorList>
    </citation>
    <scope>NUCLEOTIDE SEQUENCE [LARGE SCALE GENOMIC DNA]</scope>
</reference>